<dbReference type="Pfam" id="PF13953">
    <property type="entry name" value="PapC_C"/>
    <property type="match status" value="1"/>
</dbReference>
<dbReference type="Proteomes" id="UP000216913">
    <property type="component" value="Unassembled WGS sequence"/>
</dbReference>
<dbReference type="Pfam" id="PF00577">
    <property type="entry name" value="Usher"/>
    <property type="match status" value="1"/>
</dbReference>
<dbReference type="Gene3D" id="2.60.40.3110">
    <property type="match status" value="1"/>
</dbReference>
<dbReference type="GO" id="GO:0009297">
    <property type="term" value="P:pilus assembly"/>
    <property type="evidence" value="ECO:0007669"/>
    <property type="project" value="InterPro"/>
</dbReference>
<feature type="domain" description="PapC-like C-terminal" evidence="1">
    <location>
        <begin position="663"/>
        <end position="716"/>
    </location>
</feature>
<sequence>MTQQTDQEVYLSVRLDRQPTALIARFRLTQGRLYARGSDLSHIGLDIGALGIRPDQEVGLDDIQGLNYDYDAGQQTVALDTREGMRTPYRIDARGLPATGPAQAGRGLLLNYDVYARTAREAPLAAWSELRYFDRHGVLSNTGIGYWYQDLRRYVRYDTTWASTDQDGMRTLEVGDTVTGSLNWSRSMRLGGVQWRRNFATRPDLVTFPMPELGGSSVVPSAVDVYINSIRRYSGNVPSGPFMVDNVAGITGYGQANVVTRDALGRPVSLSVPIYVDTRLLAAGLSSYSAEAGFLRRQYGWRSFEYAATPAASGTWQYGLSNTLTVQAHGEATSGVYNAGVGALVQLGTRGVLSASLAGSGGHDTGAQIGLGYQYVDSRFAIDVSTLRAVSGYSDLATAEGIPVTRATDQATITVPVGQGQTLAASYIGVRYPKTDPARIGSLSYSINVGGNLTFSLSAYKDFNRDDTHGAFLGVALAMGQISASTMVGRQGDDAYVNASALRAPDYEGGFGWGAQAGQATGTRFGQAWTRYLGRYGEITAGAQHTDGHTEGTLDANGALILMGGTVQPARRVIDSFALVSTDGRAGVPVLNHNNEIGRTDRGGFMVVPDLNSYQQNRIDIDPLELPANAAVDSFSQTLVPQARAGVVARFGMRQQAAASVVLADEQGQPLPVGARVLHRESGEVGVVGYDSVTFLTQLVAQNHLDVQGESFACSAEVAFVPPGDGSLPRLGPVTCRRAAP</sequence>
<gene>
    <name evidence="2" type="ORF">CAL25_07170</name>
</gene>
<dbReference type="AlphaFoldDB" id="A0A261TXF3"/>
<dbReference type="InterPro" id="IPR042186">
    <property type="entry name" value="FimD_plug_dom"/>
</dbReference>
<dbReference type="Gene3D" id="2.60.40.2070">
    <property type="match status" value="1"/>
</dbReference>
<dbReference type="Gene3D" id="2.60.40.2610">
    <property type="entry name" value="Outer membrane usher protein FimD, plug domain"/>
    <property type="match status" value="1"/>
</dbReference>
<comment type="caution">
    <text evidence="2">The sequence shown here is derived from an EMBL/GenBank/DDBJ whole genome shotgun (WGS) entry which is preliminary data.</text>
</comment>
<accession>A0A261TXF3</accession>
<evidence type="ECO:0000313" key="3">
    <source>
        <dbReference type="Proteomes" id="UP000216913"/>
    </source>
</evidence>
<protein>
    <submittedName>
        <fullName evidence="2">Fimbrial protein</fullName>
    </submittedName>
</protein>
<dbReference type="GO" id="GO:0015473">
    <property type="term" value="F:fimbrial usher porin activity"/>
    <property type="evidence" value="ECO:0007669"/>
    <property type="project" value="InterPro"/>
</dbReference>
<dbReference type="InterPro" id="IPR025949">
    <property type="entry name" value="PapC-like_C"/>
</dbReference>
<proteinExistence type="predicted"/>
<dbReference type="RefSeq" id="WP_094799470.1">
    <property type="nucleotide sequence ID" value="NZ_NEVN01000004.1"/>
</dbReference>
<dbReference type="OrthoDB" id="8587at2"/>
<dbReference type="PANTHER" id="PTHR30451">
    <property type="entry name" value="OUTER MEMBRANE USHER PROTEIN"/>
    <property type="match status" value="1"/>
</dbReference>
<dbReference type="EMBL" id="NEVP01000004">
    <property type="protein sequence ID" value="OZI53971.1"/>
    <property type="molecule type" value="Genomic_DNA"/>
</dbReference>
<evidence type="ECO:0000313" key="2">
    <source>
        <dbReference type="EMBL" id="OZI53971.1"/>
    </source>
</evidence>
<name>A0A261TXF3_9BORD</name>
<dbReference type="InterPro" id="IPR043142">
    <property type="entry name" value="PapC-like_C_sf"/>
</dbReference>
<dbReference type="GO" id="GO:0009279">
    <property type="term" value="C:cell outer membrane"/>
    <property type="evidence" value="ECO:0007669"/>
    <property type="project" value="TreeGrafter"/>
</dbReference>
<keyword evidence="3" id="KW-1185">Reference proteome</keyword>
<dbReference type="PANTHER" id="PTHR30451:SF5">
    <property type="entry name" value="SLR0019 PROTEIN"/>
    <property type="match status" value="1"/>
</dbReference>
<evidence type="ECO:0000259" key="1">
    <source>
        <dbReference type="Pfam" id="PF13953"/>
    </source>
</evidence>
<reference evidence="2 3" key="1">
    <citation type="submission" date="2017-05" db="EMBL/GenBank/DDBJ databases">
        <title>Complete and WGS of Bordetella genogroups.</title>
        <authorList>
            <person name="Spilker T."/>
            <person name="LiPuma J."/>
        </authorList>
    </citation>
    <scope>NUCLEOTIDE SEQUENCE [LARGE SCALE GENOMIC DNA]</scope>
    <source>
        <strain evidence="2 3">AU10456</strain>
    </source>
</reference>
<dbReference type="InterPro" id="IPR000015">
    <property type="entry name" value="Fimb_usher"/>
</dbReference>
<organism evidence="2 3">
    <name type="scientific">Bordetella genomosp. 5</name>
    <dbReference type="NCBI Taxonomy" id="1395608"/>
    <lineage>
        <taxon>Bacteria</taxon>
        <taxon>Pseudomonadati</taxon>
        <taxon>Pseudomonadota</taxon>
        <taxon>Betaproteobacteria</taxon>
        <taxon>Burkholderiales</taxon>
        <taxon>Alcaligenaceae</taxon>
        <taxon>Bordetella</taxon>
    </lineage>
</organism>